<keyword evidence="9 17" id="KW-0735">Signal-anchor</keyword>
<comment type="cofactor">
    <cofactor evidence="1 17">
        <name>Mn(2+)</name>
        <dbReference type="ChEBI" id="CHEBI:29035"/>
    </cofactor>
</comment>
<evidence type="ECO:0000259" key="20">
    <source>
        <dbReference type="Pfam" id="PF02709"/>
    </source>
</evidence>
<dbReference type="GO" id="GO:0005975">
    <property type="term" value="P:carbohydrate metabolic process"/>
    <property type="evidence" value="ECO:0007669"/>
    <property type="project" value="InterPro"/>
</dbReference>
<dbReference type="Pfam" id="PF02709">
    <property type="entry name" value="Glyco_transf_7C"/>
    <property type="match status" value="1"/>
</dbReference>
<evidence type="ECO:0000256" key="3">
    <source>
        <dbReference type="ARBA" id="ARBA00004922"/>
    </source>
</evidence>
<accession>A0A9Q0ISM1</accession>
<dbReference type="InterPro" id="IPR027791">
    <property type="entry name" value="Galactosyl_T_C"/>
</dbReference>
<comment type="similarity">
    <text evidence="4 17">Belongs to the glycosyltransferase 7 family.</text>
</comment>
<comment type="catalytic activity">
    <reaction evidence="16">
        <text>N-acetyl-D-glucosamine + UDP-alpha-D-galactose = beta-D-galactosyl-(1-&gt;4)-N-acetyl-D-glucosamine + UDP + H(+)</text>
        <dbReference type="Rhea" id="RHEA:17745"/>
        <dbReference type="ChEBI" id="CHEBI:15378"/>
        <dbReference type="ChEBI" id="CHEBI:58223"/>
        <dbReference type="ChEBI" id="CHEBI:60152"/>
        <dbReference type="ChEBI" id="CHEBI:66914"/>
        <dbReference type="ChEBI" id="CHEBI:506227"/>
        <dbReference type="EC" id="2.4.1.90"/>
    </reaction>
    <physiologicalReaction direction="left-to-right" evidence="16">
        <dbReference type="Rhea" id="RHEA:17746"/>
    </physiologicalReaction>
</comment>
<evidence type="ECO:0000256" key="6">
    <source>
        <dbReference type="ARBA" id="ARBA00022679"/>
    </source>
</evidence>
<dbReference type="CDD" id="cd00899">
    <property type="entry name" value="b4GalT"/>
    <property type="match status" value="1"/>
</dbReference>
<evidence type="ECO:0000256" key="5">
    <source>
        <dbReference type="ARBA" id="ARBA00022676"/>
    </source>
</evidence>
<dbReference type="GO" id="GO:0000139">
    <property type="term" value="C:Golgi membrane"/>
    <property type="evidence" value="ECO:0007669"/>
    <property type="project" value="UniProtKB-SubCell"/>
</dbReference>
<sequence>MNKRYLRLLVVTALLAVSYRVTVWMHDDHTDDDDTTTGFGSPPPPTPNRVAVDPSVEEDPGLGFSDEINHLGLPRGSSPPLPHLPLCPSFPPKLEGPLRIEFDWTRTMDDVHKESGPGLQEGGRFQPPDCISQHKVAIIIPFRNRAQHLKHWLYYLHPILKRQQLDYGVYVIHQHGNGTFNRAKLLNVGFVEALKEYAYDCFVFSDVDLVPMNDRNIYRCHDQPRHLSAAMDKFGFRLPYKTYFGGVVSLSREQYMRINGFPNEFWGWGGEDDDMYSRVMYKKMEVSRPDNRVGMYKMVRHARDLHNEENPHNAGKLGLTRLTMDADGINSLRYTLKHVTKHALYTMVTVDLHGPK</sequence>
<feature type="domain" description="Galactosyltransferase N-terminal" evidence="21">
    <location>
        <begin position="87"/>
        <end position="221"/>
    </location>
</feature>
<organism evidence="22 23">
    <name type="scientific">Muraenolepis orangiensis</name>
    <name type="common">Patagonian moray cod</name>
    <dbReference type="NCBI Taxonomy" id="630683"/>
    <lineage>
        <taxon>Eukaryota</taxon>
        <taxon>Metazoa</taxon>
        <taxon>Chordata</taxon>
        <taxon>Craniata</taxon>
        <taxon>Vertebrata</taxon>
        <taxon>Euteleostomi</taxon>
        <taxon>Actinopterygii</taxon>
        <taxon>Neopterygii</taxon>
        <taxon>Teleostei</taxon>
        <taxon>Neoteleostei</taxon>
        <taxon>Acanthomorphata</taxon>
        <taxon>Zeiogadaria</taxon>
        <taxon>Gadariae</taxon>
        <taxon>Gadiformes</taxon>
        <taxon>Muraenolepidoidei</taxon>
        <taxon>Muraenolepididae</taxon>
        <taxon>Muraenolepis</taxon>
    </lineage>
</organism>
<dbReference type="EC" id="2.4.1.-" evidence="17"/>
<dbReference type="PRINTS" id="PR02050">
    <property type="entry name" value="B14GALTRFASE"/>
</dbReference>
<keyword evidence="14 17" id="KW-0325">Glycoprotein</keyword>
<dbReference type="InterPro" id="IPR003859">
    <property type="entry name" value="Galactosyl_T"/>
</dbReference>
<dbReference type="OrthoDB" id="10016069at2759"/>
<dbReference type="PANTHER" id="PTHR19300">
    <property type="entry name" value="BETA-1,4-GALACTOSYLTRANSFERASE"/>
    <property type="match status" value="1"/>
</dbReference>
<comment type="pathway">
    <text evidence="3 17">Protein modification; protein glycosylation.</text>
</comment>
<comment type="function">
    <text evidence="17">Responsible for the synthesis of complex-type N-linked oligosaccharides in many glycoproteins as well as the carbohydrate moieties of glycolipids.</text>
</comment>
<keyword evidence="8 17" id="KW-0479">Metal-binding</keyword>
<keyword evidence="19" id="KW-0732">Signal</keyword>
<gene>
    <name evidence="22" type="ORF">NHX12_021726</name>
</gene>
<evidence type="ECO:0000256" key="1">
    <source>
        <dbReference type="ARBA" id="ARBA00001936"/>
    </source>
</evidence>
<keyword evidence="15 17" id="KW-0464">Manganese</keyword>
<evidence type="ECO:0000259" key="21">
    <source>
        <dbReference type="Pfam" id="PF13733"/>
    </source>
</evidence>
<keyword evidence="5 17" id="KW-0328">Glycosyltransferase</keyword>
<comment type="caution">
    <text evidence="22">The sequence shown here is derived from an EMBL/GenBank/DDBJ whole genome shotgun (WGS) entry which is preliminary data.</text>
</comment>
<dbReference type="GO" id="GO:0003945">
    <property type="term" value="F:N-acetyllactosamine synthase activity"/>
    <property type="evidence" value="ECO:0007669"/>
    <property type="project" value="UniProtKB-EC"/>
</dbReference>
<protein>
    <recommendedName>
        <fullName evidence="17">Beta-1,4-galactosyltransferase</fullName>
        <shortName evidence="17">Beta-1,4-GalTase</shortName>
        <ecNumber evidence="17">2.4.1.-</ecNumber>
    </recommendedName>
</protein>
<keyword evidence="13" id="KW-1015">Disulfide bond</keyword>
<keyword evidence="23" id="KW-1185">Reference proteome</keyword>
<keyword evidence="11 17" id="KW-0333">Golgi apparatus</keyword>
<dbReference type="InterPro" id="IPR027995">
    <property type="entry name" value="Galactosyl_T_N"/>
</dbReference>
<feature type="signal peptide" evidence="19">
    <location>
        <begin position="1"/>
        <end position="24"/>
    </location>
</feature>
<proteinExistence type="inferred from homology"/>
<evidence type="ECO:0000256" key="11">
    <source>
        <dbReference type="ARBA" id="ARBA00023034"/>
    </source>
</evidence>
<comment type="subcellular location">
    <subcellularLocation>
        <location evidence="2 17">Golgi apparatus membrane</location>
        <topology evidence="2 17">Single-pass type II membrane protein</topology>
    </subcellularLocation>
</comment>
<evidence type="ECO:0000256" key="4">
    <source>
        <dbReference type="ARBA" id="ARBA00005735"/>
    </source>
</evidence>
<dbReference type="EMBL" id="JANIIK010000037">
    <property type="protein sequence ID" value="KAJ3611712.1"/>
    <property type="molecule type" value="Genomic_DNA"/>
</dbReference>
<dbReference type="FunFam" id="3.90.550.10:FF:000028">
    <property type="entry name" value="beta-1,4-galactosyltransferase 1"/>
    <property type="match status" value="1"/>
</dbReference>
<evidence type="ECO:0000256" key="2">
    <source>
        <dbReference type="ARBA" id="ARBA00004323"/>
    </source>
</evidence>
<dbReference type="GO" id="GO:0046872">
    <property type="term" value="F:metal ion binding"/>
    <property type="evidence" value="ECO:0007669"/>
    <property type="project" value="UniProtKB-UniRule"/>
</dbReference>
<keyword evidence="12" id="KW-0472">Membrane</keyword>
<feature type="domain" description="Galactosyltransferase C-terminal" evidence="20">
    <location>
        <begin position="225"/>
        <end position="301"/>
    </location>
</feature>
<evidence type="ECO:0000313" key="23">
    <source>
        <dbReference type="Proteomes" id="UP001148018"/>
    </source>
</evidence>
<dbReference type="Gene3D" id="3.90.550.10">
    <property type="entry name" value="Spore Coat Polysaccharide Biosynthesis Protein SpsA, Chain A"/>
    <property type="match status" value="1"/>
</dbReference>
<evidence type="ECO:0000256" key="19">
    <source>
        <dbReference type="SAM" id="SignalP"/>
    </source>
</evidence>
<evidence type="ECO:0000313" key="22">
    <source>
        <dbReference type="EMBL" id="KAJ3611712.1"/>
    </source>
</evidence>
<evidence type="ECO:0000256" key="16">
    <source>
        <dbReference type="ARBA" id="ARBA00049413"/>
    </source>
</evidence>
<evidence type="ECO:0000256" key="13">
    <source>
        <dbReference type="ARBA" id="ARBA00023157"/>
    </source>
</evidence>
<name>A0A9Q0ISM1_9TELE</name>
<keyword evidence="6 17" id="KW-0808">Transferase</keyword>
<dbReference type="Pfam" id="PF13733">
    <property type="entry name" value="Glyco_transf_7N"/>
    <property type="match status" value="1"/>
</dbReference>
<evidence type="ECO:0000256" key="17">
    <source>
        <dbReference type="RuleBase" id="RU368121"/>
    </source>
</evidence>
<feature type="chain" id="PRO_5040245516" description="Beta-1,4-galactosyltransferase" evidence="19">
    <location>
        <begin position="25"/>
        <end position="356"/>
    </location>
</feature>
<evidence type="ECO:0000256" key="7">
    <source>
        <dbReference type="ARBA" id="ARBA00022692"/>
    </source>
</evidence>
<dbReference type="PANTHER" id="PTHR19300:SF61">
    <property type="entry name" value="BETA-1,4-N-ACETYLGALACTOSAMINYLTRANSFERASE"/>
    <property type="match status" value="1"/>
</dbReference>
<dbReference type="InterPro" id="IPR029044">
    <property type="entry name" value="Nucleotide-diphossugar_trans"/>
</dbReference>
<reference evidence="22" key="1">
    <citation type="submission" date="2022-07" db="EMBL/GenBank/DDBJ databases">
        <title>Chromosome-level genome of Muraenolepis orangiensis.</title>
        <authorList>
            <person name="Kim J."/>
        </authorList>
    </citation>
    <scope>NUCLEOTIDE SEQUENCE</scope>
    <source>
        <strain evidence="22">KU_S4_2022</strain>
        <tissue evidence="22">Muscle</tissue>
    </source>
</reference>
<evidence type="ECO:0000256" key="10">
    <source>
        <dbReference type="ARBA" id="ARBA00022989"/>
    </source>
</evidence>
<dbReference type="Proteomes" id="UP001148018">
    <property type="component" value="Unassembled WGS sequence"/>
</dbReference>
<evidence type="ECO:0000256" key="9">
    <source>
        <dbReference type="ARBA" id="ARBA00022968"/>
    </source>
</evidence>
<dbReference type="GO" id="GO:0032580">
    <property type="term" value="C:Golgi cisterna membrane"/>
    <property type="evidence" value="ECO:0007669"/>
    <property type="project" value="UniProtKB-UniRule"/>
</dbReference>
<dbReference type="AlphaFoldDB" id="A0A9Q0ISM1"/>
<evidence type="ECO:0000256" key="14">
    <source>
        <dbReference type="ARBA" id="ARBA00023180"/>
    </source>
</evidence>
<keyword evidence="10" id="KW-1133">Transmembrane helix</keyword>
<evidence type="ECO:0000256" key="18">
    <source>
        <dbReference type="SAM" id="MobiDB-lite"/>
    </source>
</evidence>
<keyword evidence="7" id="KW-0812">Transmembrane</keyword>
<evidence type="ECO:0000256" key="15">
    <source>
        <dbReference type="ARBA" id="ARBA00023211"/>
    </source>
</evidence>
<dbReference type="SUPFAM" id="SSF53448">
    <property type="entry name" value="Nucleotide-diphospho-sugar transferases"/>
    <property type="match status" value="1"/>
</dbReference>
<evidence type="ECO:0000256" key="12">
    <source>
        <dbReference type="ARBA" id="ARBA00023136"/>
    </source>
</evidence>
<evidence type="ECO:0000256" key="8">
    <source>
        <dbReference type="ARBA" id="ARBA00022723"/>
    </source>
</evidence>
<feature type="region of interest" description="Disordered" evidence="18">
    <location>
        <begin position="33"/>
        <end position="69"/>
    </location>
</feature>